<reference evidence="1" key="1">
    <citation type="submission" date="2021-05" db="EMBL/GenBank/DDBJ databases">
        <authorList>
            <person name="Alioto T."/>
            <person name="Alioto T."/>
            <person name="Gomez Garrido J."/>
        </authorList>
    </citation>
    <scope>NUCLEOTIDE SEQUENCE</scope>
</reference>
<dbReference type="EMBL" id="HBUE01111184">
    <property type="protein sequence ID" value="CAG6488943.1"/>
    <property type="molecule type" value="Transcribed_RNA"/>
</dbReference>
<dbReference type="AlphaFoldDB" id="A0A8D8C9R1"/>
<accession>A0A8D8C9R1</accession>
<proteinExistence type="predicted"/>
<evidence type="ECO:0000313" key="1">
    <source>
        <dbReference type="EMBL" id="CAG6488943.1"/>
    </source>
</evidence>
<protein>
    <submittedName>
        <fullName evidence="1">(northern house mosquito) hypothetical protein</fullName>
    </submittedName>
</protein>
<name>A0A8D8C9R1_CULPI</name>
<sequence length="109" mass="12805">MCRTDRRMRYNLSVRRPEDCYGFAQLWEITLHVQWWSNGPQAQRTHVWRGHTGPVRHSSRDADLCEGAKAKLRYSHVPRTGMKPAEVYSEEVQYSTVLESNERTKKAEV</sequence>
<organism evidence="1">
    <name type="scientific">Culex pipiens</name>
    <name type="common">House mosquito</name>
    <dbReference type="NCBI Taxonomy" id="7175"/>
    <lineage>
        <taxon>Eukaryota</taxon>
        <taxon>Metazoa</taxon>
        <taxon>Ecdysozoa</taxon>
        <taxon>Arthropoda</taxon>
        <taxon>Hexapoda</taxon>
        <taxon>Insecta</taxon>
        <taxon>Pterygota</taxon>
        <taxon>Neoptera</taxon>
        <taxon>Endopterygota</taxon>
        <taxon>Diptera</taxon>
        <taxon>Nematocera</taxon>
        <taxon>Culicoidea</taxon>
        <taxon>Culicidae</taxon>
        <taxon>Culicinae</taxon>
        <taxon>Culicini</taxon>
        <taxon>Culex</taxon>
        <taxon>Culex</taxon>
    </lineage>
</organism>